<name>L7CND6_RHOBT</name>
<dbReference type="AlphaFoldDB" id="L7CND6"/>
<organism evidence="2 3">
    <name type="scientific">Rhodopirellula baltica SWK14</name>
    <dbReference type="NCBI Taxonomy" id="993516"/>
    <lineage>
        <taxon>Bacteria</taxon>
        <taxon>Pseudomonadati</taxon>
        <taxon>Planctomycetota</taxon>
        <taxon>Planctomycetia</taxon>
        <taxon>Pirellulales</taxon>
        <taxon>Pirellulaceae</taxon>
        <taxon>Rhodopirellula</taxon>
    </lineage>
</organism>
<proteinExistence type="predicted"/>
<comment type="caution">
    <text evidence="2">The sequence shown here is derived from an EMBL/GenBank/DDBJ whole genome shotgun (WGS) entry which is preliminary data.</text>
</comment>
<evidence type="ECO:0000256" key="1">
    <source>
        <dbReference type="SAM" id="MobiDB-lite"/>
    </source>
</evidence>
<reference evidence="2 3" key="1">
    <citation type="journal article" date="2013" name="Mar. Genomics">
        <title>Expression of sulfatases in Rhodopirellula baltica and the diversity of sulfatases in the genus Rhodopirellula.</title>
        <authorList>
            <person name="Wegner C.E."/>
            <person name="Richter-Heitmann T."/>
            <person name="Klindworth A."/>
            <person name="Klockow C."/>
            <person name="Richter M."/>
            <person name="Achstetter T."/>
            <person name="Glockner F.O."/>
            <person name="Harder J."/>
        </authorList>
    </citation>
    <scope>NUCLEOTIDE SEQUENCE [LARGE SCALE GENOMIC DNA]</scope>
    <source>
        <strain evidence="2 3">SWK14</strain>
    </source>
</reference>
<protein>
    <submittedName>
        <fullName evidence="2">Uncharacterized protein</fullName>
    </submittedName>
</protein>
<accession>L7CND6</accession>
<sequence length="58" mass="6314">MGTIGHEQILMAGISVSLAIAARFPFVTENSDFSDSCSQNGGFRGQNPEHWWQTSSLV</sequence>
<dbReference type="Proteomes" id="UP000010959">
    <property type="component" value="Unassembled WGS sequence"/>
</dbReference>
<gene>
    <name evidence="2" type="ORF">RBSWK_00820</name>
</gene>
<evidence type="ECO:0000313" key="3">
    <source>
        <dbReference type="Proteomes" id="UP000010959"/>
    </source>
</evidence>
<dbReference type="EMBL" id="AMWG01000020">
    <property type="protein sequence ID" value="ELP35152.1"/>
    <property type="molecule type" value="Genomic_DNA"/>
</dbReference>
<feature type="region of interest" description="Disordered" evidence="1">
    <location>
        <begin position="37"/>
        <end position="58"/>
    </location>
</feature>
<evidence type="ECO:0000313" key="2">
    <source>
        <dbReference type="EMBL" id="ELP35152.1"/>
    </source>
</evidence>